<dbReference type="GO" id="GO:0008777">
    <property type="term" value="F:acetylornithine deacetylase activity"/>
    <property type="evidence" value="ECO:0007669"/>
    <property type="project" value="TreeGrafter"/>
</dbReference>
<evidence type="ECO:0000313" key="10">
    <source>
        <dbReference type="EMBL" id="ACR79728.1"/>
    </source>
</evidence>
<dbReference type="RefSeq" id="WP_015868389.1">
    <property type="nucleotide sequence ID" value="NC_012785.1"/>
</dbReference>
<dbReference type="Gene3D" id="3.30.70.360">
    <property type="match status" value="2"/>
</dbReference>
<dbReference type="SUPFAM" id="SSF53187">
    <property type="entry name" value="Zn-dependent exopeptidases"/>
    <property type="match status" value="1"/>
</dbReference>
<dbReference type="Proteomes" id="UP000002382">
    <property type="component" value="Chromosome"/>
</dbReference>
<dbReference type="InterPro" id="IPR036264">
    <property type="entry name" value="Bact_exopeptidase_dim_dom"/>
</dbReference>
<keyword evidence="7" id="KW-0224">Dipeptidase</keyword>
<dbReference type="EMBL" id="CP001634">
    <property type="protein sequence ID" value="ACR79728.1"/>
    <property type="molecule type" value="Genomic_DNA"/>
</dbReference>
<dbReference type="STRING" id="521045.Kole_1021"/>
<dbReference type="GO" id="GO:0006508">
    <property type="term" value="P:proteolysis"/>
    <property type="evidence" value="ECO:0007669"/>
    <property type="project" value="UniProtKB-KW"/>
</dbReference>
<dbReference type="InterPro" id="IPR010964">
    <property type="entry name" value="M20A_pepV-rel"/>
</dbReference>
<dbReference type="PROSITE" id="PS00759">
    <property type="entry name" value="ARGE_DAPE_CPG2_2"/>
    <property type="match status" value="1"/>
</dbReference>
<dbReference type="HOGENOM" id="CLU_031786_2_0_0"/>
<reference evidence="10 11" key="2">
    <citation type="journal article" date="2011" name="J. Bacteriol.">
        <title>Genome Sequence of Kosmotoga olearia Strain TBF 19.5.1, a Thermophilic Bacterium with a Wide Growth Temperature Range, Isolated from the Troll B Oil Platform in the North Sea.</title>
        <authorList>
            <person name="Swithers K.S."/>
            <person name="Dipippo J.L."/>
            <person name="Bruce D.C."/>
            <person name="Detter C."/>
            <person name="Tapia R."/>
            <person name="Han S."/>
            <person name="Goodwin L.A."/>
            <person name="Han J."/>
            <person name="Woyke T."/>
            <person name="Pitluck S."/>
            <person name="Pennacchio L."/>
            <person name="Nolan M."/>
            <person name="Mikhailova N."/>
            <person name="Land M.L."/>
            <person name="Nesbo C.L."/>
            <person name="Gogarten J.P."/>
            <person name="Noll K.M."/>
        </authorList>
    </citation>
    <scope>NUCLEOTIDE SEQUENCE [LARGE SCALE GENOMIC DNA]</scope>
    <source>
        <strain evidence="11">ATCC BAA-1733 / DSM 21960 / TBF 19.5.1</strain>
    </source>
</reference>
<comment type="cofactor">
    <cofactor evidence="1">
        <name>Zn(2+)</name>
        <dbReference type="ChEBI" id="CHEBI:29105"/>
    </cofactor>
</comment>
<evidence type="ECO:0000256" key="5">
    <source>
        <dbReference type="ARBA" id="ARBA00022801"/>
    </source>
</evidence>
<proteinExistence type="inferred from homology"/>
<dbReference type="GO" id="GO:0016805">
    <property type="term" value="F:dipeptidase activity"/>
    <property type="evidence" value="ECO:0007669"/>
    <property type="project" value="UniProtKB-KW"/>
</dbReference>
<feature type="domain" description="Peptidase M20 dimerisation" evidence="9">
    <location>
        <begin position="255"/>
        <end position="367"/>
    </location>
</feature>
<evidence type="ECO:0000256" key="7">
    <source>
        <dbReference type="ARBA" id="ARBA00022997"/>
    </source>
</evidence>
<keyword evidence="3" id="KW-0645">Protease</keyword>
<keyword evidence="6" id="KW-0862">Zinc</keyword>
<dbReference type="SUPFAM" id="SSF55031">
    <property type="entry name" value="Bacterial exopeptidase dimerisation domain"/>
    <property type="match status" value="1"/>
</dbReference>
<accession>C5CHH3</accession>
<gene>
    <name evidence="10" type="ordered locus">Kole_1021</name>
</gene>
<sequence length="463" mass="51166">MNTKIDKMVLELRDKIVESVSELIKIPSVEGTPKPDAPFGEGVKKALDYALKLSESLGFNVKNVDNYAGHAEFGNSGKLFGVLGHLDVVPEGDSWSVDPYSGVIKYGYIWGRGAIDDKGPTIAALYALKAVKDSGIPVKNRIRVIFGTDEESGWKGIDYYLKKEEIPEMSVTPDASFPIIHAEKGIVNYHFLGETGEWKGNLRIEEIDGGNASNMVPASAYVVLNGELDEAEKLLKEFKPKNDTKINWKKEGTKLRINFEGVSAHGAEPQNGVNAIAPMLDLLSKLNLNNESFERFIKLLNEKIGYEIDGNSLGISGMDGITGPLTVNLGTLKANGDALEAVINIRYPVFFNEERIFSQVKEAMKGLTVERKHHHDPLYMSPDSDLVRLLKEVYEEVTGEEAKLLTTGGGTYARAVPNAVAFGALFPGREFTGHKPDERVLIDDLIMLARIYAQLFYRVLTEW</sequence>
<comment type="similarity">
    <text evidence="2">Belongs to the peptidase M20A family.</text>
</comment>
<name>C5CHH3_KOSOT</name>
<dbReference type="Pfam" id="PF07687">
    <property type="entry name" value="M20_dimer"/>
    <property type="match status" value="1"/>
</dbReference>
<keyword evidence="4" id="KW-0479">Metal-binding</keyword>
<evidence type="ECO:0000259" key="9">
    <source>
        <dbReference type="Pfam" id="PF07687"/>
    </source>
</evidence>
<keyword evidence="5" id="KW-0378">Hydrolase</keyword>
<reference evidence="10 11" key="1">
    <citation type="submission" date="2009-06" db="EMBL/GenBank/DDBJ databases">
        <title>Complete sequence of Thermotogales bacterium TBF 19.5.1.</title>
        <authorList>
            <consortium name="US DOE Joint Genome Institute"/>
            <person name="Lucas S."/>
            <person name="Copeland A."/>
            <person name="Lapidus A."/>
            <person name="Glavina del Rio T."/>
            <person name="Tice H."/>
            <person name="Bruce D."/>
            <person name="Goodwin L."/>
            <person name="Pitluck S."/>
            <person name="Chertkov O."/>
            <person name="Brettin T."/>
            <person name="Detter J.C."/>
            <person name="Han C."/>
            <person name="Schmutz J."/>
            <person name="Larimer F."/>
            <person name="Land M."/>
            <person name="Hauser L."/>
            <person name="Kyrpides N."/>
            <person name="Ovchinnikova G."/>
            <person name="Noll K."/>
        </authorList>
    </citation>
    <scope>NUCLEOTIDE SEQUENCE [LARGE SCALE GENOMIC DNA]</scope>
    <source>
        <strain evidence="11">ATCC BAA-1733 / DSM 21960 / TBF 19.5.1</strain>
    </source>
</reference>
<evidence type="ECO:0000256" key="3">
    <source>
        <dbReference type="ARBA" id="ARBA00022670"/>
    </source>
</evidence>
<dbReference type="NCBIfam" id="TIGR01887">
    <property type="entry name" value="dipeptidaselike"/>
    <property type="match status" value="1"/>
</dbReference>
<evidence type="ECO:0000256" key="1">
    <source>
        <dbReference type="ARBA" id="ARBA00001947"/>
    </source>
</evidence>
<dbReference type="AlphaFoldDB" id="C5CHH3"/>
<dbReference type="InterPro" id="IPR002933">
    <property type="entry name" value="Peptidase_M20"/>
</dbReference>
<dbReference type="GO" id="GO:0008237">
    <property type="term" value="F:metallopeptidase activity"/>
    <property type="evidence" value="ECO:0007669"/>
    <property type="project" value="UniProtKB-KW"/>
</dbReference>
<evidence type="ECO:0000313" key="11">
    <source>
        <dbReference type="Proteomes" id="UP000002382"/>
    </source>
</evidence>
<protein>
    <submittedName>
        <fullName evidence="10">Dipeptidase</fullName>
    </submittedName>
</protein>
<dbReference type="Pfam" id="PF01546">
    <property type="entry name" value="Peptidase_M20"/>
    <property type="match status" value="1"/>
</dbReference>
<evidence type="ECO:0000256" key="6">
    <source>
        <dbReference type="ARBA" id="ARBA00022833"/>
    </source>
</evidence>
<dbReference type="NCBIfam" id="NF005591">
    <property type="entry name" value="PRK07318.1"/>
    <property type="match status" value="1"/>
</dbReference>
<evidence type="ECO:0000256" key="2">
    <source>
        <dbReference type="ARBA" id="ARBA00006247"/>
    </source>
</evidence>
<dbReference type="GO" id="GO:0008270">
    <property type="term" value="F:zinc ion binding"/>
    <property type="evidence" value="ECO:0007669"/>
    <property type="project" value="InterPro"/>
</dbReference>
<dbReference type="OrthoDB" id="9761532at2"/>
<dbReference type="InterPro" id="IPR011650">
    <property type="entry name" value="Peptidase_M20_dimer"/>
</dbReference>
<dbReference type="eggNOG" id="COG0624">
    <property type="taxonomic scope" value="Bacteria"/>
</dbReference>
<dbReference type="CDD" id="cd03888">
    <property type="entry name" value="M20_PepV"/>
    <property type="match status" value="1"/>
</dbReference>
<organism evidence="10 11">
    <name type="scientific">Kosmotoga olearia (strain ATCC BAA-1733 / DSM 21960 / TBF 19.5.1)</name>
    <dbReference type="NCBI Taxonomy" id="521045"/>
    <lineage>
        <taxon>Bacteria</taxon>
        <taxon>Thermotogati</taxon>
        <taxon>Thermotogota</taxon>
        <taxon>Thermotogae</taxon>
        <taxon>Kosmotogales</taxon>
        <taxon>Kosmotogaceae</taxon>
        <taxon>Kosmotoga</taxon>
    </lineage>
</organism>
<dbReference type="InterPro" id="IPR001261">
    <property type="entry name" value="ArgE/DapE_CS"/>
</dbReference>
<dbReference type="KEGG" id="kol:Kole_1021"/>
<keyword evidence="11" id="KW-1185">Reference proteome</keyword>
<dbReference type="PANTHER" id="PTHR43808:SF31">
    <property type="entry name" value="N-ACETYL-L-CITRULLINE DEACETYLASE"/>
    <property type="match status" value="1"/>
</dbReference>
<dbReference type="GO" id="GO:0006526">
    <property type="term" value="P:L-arginine biosynthetic process"/>
    <property type="evidence" value="ECO:0007669"/>
    <property type="project" value="TreeGrafter"/>
</dbReference>
<dbReference type="InterPro" id="IPR050072">
    <property type="entry name" value="Peptidase_M20A"/>
</dbReference>
<evidence type="ECO:0000256" key="4">
    <source>
        <dbReference type="ARBA" id="ARBA00022723"/>
    </source>
</evidence>
<dbReference type="PANTHER" id="PTHR43808">
    <property type="entry name" value="ACETYLORNITHINE DEACETYLASE"/>
    <property type="match status" value="1"/>
</dbReference>
<dbReference type="Gene3D" id="3.40.630.10">
    <property type="entry name" value="Zn peptidases"/>
    <property type="match status" value="1"/>
</dbReference>
<evidence type="ECO:0000256" key="8">
    <source>
        <dbReference type="ARBA" id="ARBA00023049"/>
    </source>
</evidence>
<keyword evidence="8" id="KW-0482">Metalloprotease</keyword>